<evidence type="ECO:0000259" key="1">
    <source>
        <dbReference type="Pfam" id="PF13304"/>
    </source>
</evidence>
<dbReference type="RefSeq" id="WP_167191008.1">
    <property type="nucleotide sequence ID" value="NZ_JAASQL010000010.1"/>
</dbReference>
<dbReference type="Proteomes" id="UP000745859">
    <property type="component" value="Unassembled WGS sequence"/>
</dbReference>
<gene>
    <name evidence="2" type="ORF">FHR24_003083</name>
</gene>
<dbReference type="InterPro" id="IPR003959">
    <property type="entry name" value="ATPase_AAA_core"/>
</dbReference>
<accession>A0ABX0UDU2</accession>
<evidence type="ECO:0000313" key="3">
    <source>
        <dbReference type="Proteomes" id="UP000745859"/>
    </source>
</evidence>
<keyword evidence="3" id="KW-1185">Reference proteome</keyword>
<dbReference type="Pfam" id="PF13304">
    <property type="entry name" value="AAA_21"/>
    <property type="match status" value="1"/>
</dbReference>
<dbReference type="PANTHER" id="PTHR43581:SF4">
    <property type="entry name" value="ATP_GTP PHOSPHATASE"/>
    <property type="match status" value="1"/>
</dbReference>
<dbReference type="InterPro" id="IPR051396">
    <property type="entry name" value="Bact_Antivir_Def_Nuclease"/>
</dbReference>
<protein>
    <submittedName>
        <fullName evidence="2">AAA15 family ATPase/GTPase</fullName>
    </submittedName>
</protein>
<dbReference type="EMBL" id="JAASQL010000010">
    <property type="protein sequence ID" value="NIJ46593.1"/>
    <property type="molecule type" value="Genomic_DNA"/>
</dbReference>
<evidence type="ECO:0000313" key="2">
    <source>
        <dbReference type="EMBL" id="NIJ46593.1"/>
    </source>
</evidence>
<dbReference type="Gene3D" id="3.40.50.300">
    <property type="entry name" value="P-loop containing nucleotide triphosphate hydrolases"/>
    <property type="match status" value="1"/>
</dbReference>
<dbReference type="SUPFAM" id="SSF52540">
    <property type="entry name" value="P-loop containing nucleoside triphosphate hydrolases"/>
    <property type="match status" value="1"/>
</dbReference>
<organism evidence="2 3">
    <name type="scientific">Wenyingzhuangia heitensis</name>
    <dbReference type="NCBI Taxonomy" id="1487859"/>
    <lineage>
        <taxon>Bacteria</taxon>
        <taxon>Pseudomonadati</taxon>
        <taxon>Bacteroidota</taxon>
        <taxon>Flavobacteriia</taxon>
        <taxon>Flavobacteriales</taxon>
        <taxon>Flavobacteriaceae</taxon>
        <taxon>Wenyingzhuangia</taxon>
    </lineage>
</organism>
<name>A0ABX0UDU2_9FLAO</name>
<dbReference type="InterPro" id="IPR027417">
    <property type="entry name" value="P-loop_NTPase"/>
</dbReference>
<reference evidence="2 3" key="1">
    <citation type="submission" date="2020-03" db="EMBL/GenBank/DDBJ databases">
        <title>Genomic Encyclopedia of Type Strains, Phase IV (KMG-IV): sequencing the most valuable type-strain genomes for metagenomic binning, comparative biology and taxonomic classification.</title>
        <authorList>
            <person name="Goeker M."/>
        </authorList>
    </citation>
    <scope>NUCLEOTIDE SEQUENCE [LARGE SCALE GENOMIC DNA]</scope>
    <source>
        <strain evidence="2 3">DSM 101599</strain>
    </source>
</reference>
<comment type="caution">
    <text evidence="2">The sequence shown here is derived from an EMBL/GenBank/DDBJ whole genome shotgun (WGS) entry which is preliminary data.</text>
</comment>
<feature type="domain" description="ATPase AAA-type core" evidence="1">
    <location>
        <begin position="26"/>
        <end position="301"/>
    </location>
</feature>
<dbReference type="PANTHER" id="PTHR43581">
    <property type="entry name" value="ATP/GTP PHOSPHATASE"/>
    <property type="match status" value="1"/>
</dbReference>
<sequence length="355" mass="40527">MSLIKNIVIKNFRGFKELKIEDINHINILVGNNNSGKSSVLEAFFLIMGMSNPLLPDNINRIRGLKFKNANDFKFLFHQLNLENTPKIECTFNNEVKRSLTLEPIITKNTSSSNNIDEIEASSAAPNINGLNLKFSNKIKHSPNKSYKSSLIFNPPSELIPTFNNNYQEEYSAVLLSGNISDDNALRRYSEILKHKKGNIVLKAIQKIDPKIINILPLKDGLYFDYEDINELVPVNLSGDGVRKFLNIVTTIAEKQNSFILIDEIENGLHYSAHKGLWESIINISKEFNTQLFITSHNIETLKCVKELLEETKYIDYQQKISIYKLAQTKKQGAKTYKYTFDGFKSAIDLNTEIR</sequence>
<proteinExistence type="predicted"/>